<proteinExistence type="predicted"/>
<feature type="non-terminal residue" evidence="1">
    <location>
        <position position="1"/>
    </location>
</feature>
<protein>
    <recommendedName>
        <fullName evidence="2">Luciferase-like domain-containing protein</fullName>
    </recommendedName>
</protein>
<evidence type="ECO:0000313" key="1">
    <source>
        <dbReference type="EMBL" id="SVB60374.1"/>
    </source>
</evidence>
<dbReference type="InterPro" id="IPR036661">
    <property type="entry name" value="Luciferase-like_sf"/>
</dbReference>
<dbReference type="Gene3D" id="3.20.20.30">
    <property type="entry name" value="Luciferase-like domain"/>
    <property type="match status" value="1"/>
</dbReference>
<evidence type="ECO:0008006" key="2">
    <source>
        <dbReference type="Google" id="ProtNLM"/>
    </source>
</evidence>
<dbReference type="AlphaFoldDB" id="A0A382FDK1"/>
<organism evidence="1">
    <name type="scientific">marine metagenome</name>
    <dbReference type="NCBI Taxonomy" id="408172"/>
    <lineage>
        <taxon>unclassified sequences</taxon>
        <taxon>metagenomes</taxon>
        <taxon>ecological metagenomes</taxon>
    </lineage>
</organism>
<gene>
    <name evidence="1" type="ORF">METZ01_LOCUS213228</name>
</gene>
<name>A0A382FDK1_9ZZZZ</name>
<sequence length="101" mass="11298">VKSYEMYNAFRDLAAAVDFDTLTEAGYTICGSPDYVVERLTEAQQVYGMTELLCWTRLGGLDNDKVLRSMELMRDGVFPHLRNLSPPAVPEFDAAELTTVS</sequence>
<dbReference type="EMBL" id="UINC01049065">
    <property type="protein sequence ID" value="SVB60374.1"/>
    <property type="molecule type" value="Genomic_DNA"/>
</dbReference>
<accession>A0A382FDK1</accession>
<dbReference type="SUPFAM" id="SSF51679">
    <property type="entry name" value="Bacterial luciferase-like"/>
    <property type="match status" value="1"/>
</dbReference>
<reference evidence="1" key="1">
    <citation type="submission" date="2018-05" db="EMBL/GenBank/DDBJ databases">
        <authorList>
            <person name="Lanie J.A."/>
            <person name="Ng W.-L."/>
            <person name="Kazmierczak K.M."/>
            <person name="Andrzejewski T.M."/>
            <person name="Davidsen T.M."/>
            <person name="Wayne K.J."/>
            <person name="Tettelin H."/>
            <person name="Glass J.I."/>
            <person name="Rusch D."/>
            <person name="Podicherti R."/>
            <person name="Tsui H.-C.T."/>
            <person name="Winkler M.E."/>
        </authorList>
    </citation>
    <scope>NUCLEOTIDE SEQUENCE</scope>
</reference>
<dbReference type="GO" id="GO:0016705">
    <property type="term" value="F:oxidoreductase activity, acting on paired donors, with incorporation or reduction of molecular oxygen"/>
    <property type="evidence" value="ECO:0007669"/>
    <property type="project" value="InterPro"/>
</dbReference>